<keyword evidence="1" id="KW-1133">Transmembrane helix</keyword>
<feature type="transmembrane region" description="Helical" evidence="1">
    <location>
        <begin position="6"/>
        <end position="30"/>
    </location>
</feature>
<keyword evidence="1" id="KW-0812">Transmembrane</keyword>
<keyword evidence="3" id="KW-1185">Reference proteome</keyword>
<evidence type="ECO:0000313" key="3">
    <source>
        <dbReference type="Proteomes" id="UP001631993"/>
    </source>
</evidence>
<proteinExistence type="predicted"/>
<accession>A0ABW9IM26</accession>
<evidence type="ECO:0000256" key="1">
    <source>
        <dbReference type="SAM" id="Phobius"/>
    </source>
</evidence>
<reference evidence="2 3" key="1">
    <citation type="submission" date="2024-12" db="EMBL/GenBank/DDBJ databases">
        <title>Forecasting of Potato common scab and diversities of Pathogenic streptomyces spp. in china.</title>
        <authorList>
            <person name="Handique U."/>
            <person name="Wu J."/>
        </authorList>
    </citation>
    <scope>NUCLEOTIDE SEQUENCE [LARGE SCALE GENOMIC DNA]</scope>
    <source>
        <strain evidence="2 3">ZRIMU1585</strain>
    </source>
</reference>
<name>A0ABW9IM26_STRGJ</name>
<dbReference type="RefSeq" id="WP_369277438.1">
    <property type="nucleotide sequence ID" value="NZ_JBJVMW010000011.1"/>
</dbReference>
<comment type="caution">
    <text evidence="2">The sequence shown here is derived from an EMBL/GenBank/DDBJ whole genome shotgun (WGS) entry which is preliminary data.</text>
</comment>
<dbReference type="Proteomes" id="UP001631993">
    <property type="component" value="Unassembled WGS sequence"/>
</dbReference>
<dbReference type="EMBL" id="JBJVNE010000011">
    <property type="protein sequence ID" value="MFM9649117.1"/>
    <property type="molecule type" value="Genomic_DNA"/>
</dbReference>
<gene>
    <name evidence="2" type="ORF">ACKI1S_23595</name>
</gene>
<keyword evidence="1" id="KW-0472">Membrane</keyword>
<organism evidence="2 3">
    <name type="scientific">Streptomyces galilaeus</name>
    <dbReference type="NCBI Taxonomy" id="33899"/>
    <lineage>
        <taxon>Bacteria</taxon>
        <taxon>Bacillati</taxon>
        <taxon>Actinomycetota</taxon>
        <taxon>Actinomycetes</taxon>
        <taxon>Kitasatosporales</taxon>
        <taxon>Streptomycetaceae</taxon>
        <taxon>Streptomyces</taxon>
    </lineage>
</organism>
<sequence>MALEPVEATLIAASVGSATSTAAVLVTHLLTRARDRGHKVWDRRMDTYKLLLRSRRDLAFARREFLNTGKNPAELVKADRELKESGLIAAELEMFGSTAVNAVNMAANIAFTQWAAAASEWHKLNGRPSADAEAHSKADEKWEQIKSITETADLVDNRLAEAIKTEADFKVPFKLERWRRPFRRDAIKR</sequence>
<evidence type="ECO:0000313" key="2">
    <source>
        <dbReference type="EMBL" id="MFM9649117.1"/>
    </source>
</evidence>
<evidence type="ECO:0008006" key="4">
    <source>
        <dbReference type="Google" id="ProtNLM"/>
    </source>
</evidence>
<protein>
    <recommendedName>
        <fullName evidence="4">SLATT domain-containing protein</fullName>
    </recommendedName>
</protein>